<feature type="region of interest" description="Disordered" evidence="1">
    <location>
        <begin position="83"/>
        <end position="118"/>
    </location>
</feature>
<evidence type="ECO:0000313" key="2">
    <source>
        <dbReference type="EMBL" id="MDH6213141.1"/>
    </source>
</evidence>
<protein>
    <submittedName>
        <fullName evidence="2">Alkylation response protein AidB-like acyl-CoA dehydrogenase</fullName>
    </submittedName>
</protein>
<dbReference type="InterPro" id="IPR009100">
    <property type="entry name" value="AcylCoA_DH/oxidase_NM_dom_sf"/>
</dbReference>
<evidence type="ECO:0000313" key="3">
    <source>
        <dbReference type="Proteomes" id="UP001160499"/>
    </source>
</evidence>
<gene>
    <name evidence="2" type="ORF">M2283_000420</name>
</gene>
<evidence type="ECO:0000256" key="1">
    <source>
        <dbReference type="SAM" id="MobiDB-lite"/>
    </source>
</evidence>
<dbReference type="Proteomes" id="UP001160499">
    <property type="component" value="Unassembled WGS sequence"/>
</dbReference>
<sequence>MTGVDGTDGTEQQKAEWVRPLAGPNPLYTALAPTEPEAGSDAGRRAAVCREIFFDEVFVPESDRLGDEGQDFRGLMRTFPGRAVDARGQAGGDRGGHLEHHAADDLATPLTPGPGPRT</sequence>
<proteinExistence type="predicted"/>
<reference evidence="2 3" key="1">
    <citation type="submission" date="2023-04" db="EMBL/GenBank/DDBJ databases">
        <title>Forest soil microbial communities from Buena Vista Peninsula, Colon Province, Panama.</title>
        <authorList>
            <person name="Bouskill N."/>
        </authorList>
    </citation>
    <scope>NUCLEOTIDE SEQUENCE [LARGE SCALE GENOMIC DNA]</scope>
    <source>
        <strain evidence="2 3">GGS1</strain>
    </source>
</reference>
<dbReference type="SUPFAM" id="SSF56645">
    <property type="entry name" value="Acyl-CoA dehydrogenase NM domain-like"/>
    <property type="match status" value="1"/>
</dbReference>
<dbReference type="RefSeq" id="WP_432423011.1">
    <property type="nucleotide sequence ID" value="NZ_JARXVH010000001.1"/>
</dbReference>
<dbReference type="EMBL" id="JARXVH010000001">
    <property type="protein sequence ID" value="MDH6213141.1"/>
    <property type="molecule type" value="Genomic_DNA"/>
</dbReference>
<keyword evidence="3" id="KW-1185">Reference proteome</keyword>
<name>A0ABT6LA04_9ACTN</name>
<feature type="region of interest" description="Disordered" evidence="1">
    <location>
        <begin position="1"/>
        <end position="43"/>
    </location>
</feature>
<organism evidence="2 3">
    <name type="scientific">Streptomyces pseudovenezuelae</name>
    <dbReference type="NCBI Taxonomy" id="67350"/>
    <lineage>
        <taxon>Bacteria</taxon>
        <taxon>Bacillati</taxon>
        <taxon>Actinomycetota</taxon>
        <taxon>Actinomycetes</taxon>
        <taxon>Kitasatosporales</taxon>
        <taxon>Streptomycetaceae</taxon>
        <taxon>Streptomyces</taxon>
        <taxon>Streptomyces aurantiacus group</taxon>
    </lineage>
</organism>
<comment type="caution">
    <text evidence="2">The sequence shown here is derived from an EMBL/GenBank/DDBJ whole genome shotgun (WGS) entry which is preliminary data.</text>
</comment>
<accession>A0ABT6LA04</accession>
<feature type="compositionally biased region" description="Basic and acidic residues" evidence="1">
    <location>
        <begin position="94"/>
        <end position="104"/>
    </location>
</feature>